<dbReference type="InterPro" id="IPR051126">
    <property type="entry name" value="Thiosulfate_sulfurtransferase"/>
</dbReference>
<dbReference type="Gene3D" id="3.40.250.10">
    <property type="entry name" value="Rhodanese-like domain"/>
    <property type="match status" value="4"/>
</dbReference>
<evidence type="ECO:0000256" key="1">
    <source>
        <dbReference type="ARBA" id="ARBA00022737"/>
    </source>
</evidence>
<reference evidence="4 5" key="1">
    <citation type="submission" date="2019-06" db="EMBL/GenBank/DDBJ databases">
        <title>Genomic Encyclopedia of Type Strains, Phase IV (KMG-V): Genome sequencing to study the core and pangenomes of soil and plant-associated prokaryotes.</title>
        <authorList>
            <person name="Whitman W."/>
        </authorList>
    </citation>
    <scope>NUCLEOTIDE SEQUENCE [LARGE SCALE GENOMIC DNA]</scope>
    <source>
        <strain evidence="4 5">BR 11622</strain>
    </source>
</reference>
<dbReference type="Pfam" id="PF00581">
    <property type="entry name" value="Rhodanese"/>
    <property type="match status" value="4"/>
</dbReference>
<proteinExistence type="predicted"/>
<feature type="domain" description="Rhodanese" evidence="3">
    <location>
        <begin position="394"/>
        <end position="482"/>
    </location>
</feature>
<dbReference type="OrthoDB" id="9789585at2"/>
<dbReference type="GO" id="GO:0016740">
    <property type="term" value="F:transferase activity"/>
    <property type="evidence" value="ECO:0007669"/>
    <property type="project" value="UniProtKB-KW"/>
</dbReference>
<dbReference type="Proteomes" id="UP000315751">
    <property type="component" value="Unassembled WGS sequence"/>
</dbReference>
<comment type="caution">
    <text evidence="4">The sequence shown here is derived from an EMBL/GenBank/DDBJ whole genome shotgun (WGS) entry which is preliminary data.</text>
</comment>
<dbReference type="RefSeq" id="WP_145730508.1">
    <property type="nucleotide sequence ID" value="NZ_VITR01000004.1"/>
</dbReference>
<evidence type="ECO:0000313" key="5">
    <source>
        <dbReference type="Proteomes" id="UP000315751"/>
    </source>
</evidence>
<evidence type="ECO:0000259" key="3">
    <source>
        <dbReference type="PROSITE" id="PS50206"/>
    </source>
</evidence>
<protein>
    <submittedName>
        <fullName evidence="4">Rhodanese-related sulfurtransferase</fullName>
    </submittedName>
</protein>
<dbReference type="EMBL" id="VITR01000004">
    <property type="protein sequence ID" value="TWB43619.1"/>
    <property type="molecule type" value="Genomic_DNA"/>
</dbReference>
<keyword evidence="1" id="KW-0677">Repeat</keyword>
<accession>A0A560HD29</accession>
<dbReference type="PANTHER" id="PTHR43855">
    <property type="entry name" value="THIOSULFATE SULFURTRANSFERASE"/>
    <property type="match status" value="1"/>
</dbReference>
<dbReference type="PANTHER" id="PTHR43855:SF1">
    <property type="entry name" value="THIOSULFATE SULFURTRANSFERASE"/>
    <property type="match status" value="1"/>
</dbReference>
<keyword evidence="5" id="KW-1185">Reference proteome</keyword>
<name>A0A560HD29_9PROT</name>
<organism evidence="4 5">
    <name type="scientific">Nitrospirillum amazonense</name>
    <dbReference type="NCBI Taxonomy" id="28077"/>
    <lineage>
        <taxon>Bacteria</taxon>
        <taxon>Pseudomonadati</taxon>
        <taxon>Pseudomonadota</taxon>
        <taxon>Alphaproteobacteria</taxon>
        <taxon>Rhodospirillales</taxon>
        <taxon>Azospirillaceae</taxon>
        <taxon>Nitrospirillum</taxon>
    </lineage>
</organism>
<keyword evidence="4" id="KW-0808">Transferase</keyword>
<feature type="domain" description="Rhodanese" evidence="3">
    <location>
        <begin position="144"/>
        <end position="235"/>
    </location>
</feature>
<dbReference type="PROSITE" id="PS50206">
    <property type="entry name" value="RHODANESE_3"/>
    <property type="match status" value="4"/>
</dbReference>
<evidence type="ECO:0000313" key="4">
    <source>
        <dbReference type="EMBL" id="TWB43619.1"/>
    </source>
</evidence>
<dbReference type="SMART" id="SM00450">
    <property type="entry name" value="RHOD"/>
    <property type="match status" value="4"/>
</dbReference>
<dbReference type="CDD" id="cd01534">
    <property type="entry name" value="4RHOD_Repeat_3"/>
    <property type="match status" value="1"/>
</dbReference>
<dbReference type="AlphaFoldDB" id="A0A560HD29"/>
<evidence type="ECO:0000256" key="2">
    <source>
        <dbReference type="SAM" id="MobiDB-lite"/>
    </source>
</evidence>
<dbReference type="SUPFAM" id="SSF52821">
    <property type="entry name" value="Rhodanese/Cell cycle control phosphatase"/>
    <property type="match status" value="4"/>
</dbReference>
<gene>
    <name evidence="4" type="ORF">FBZ90_1042</name>
</gene>
<sequence length="558" mass="60024">MSFVPAAATVSPADVRLHLIARRELALLDVREEDPYAQAHPLFAANLPLSRLELEVLDRVPRRDTAIVLYDNGEGLAERAAARLADLGYTNVRLLAGGLEGWRAAGYEVFRDVNVPSKAFGELVETEAHTPSLSAPEVKGLLDEQADVVVLDSRRFEEYRTMSIPTGTSVPGAELVLRARTLAPDPATTIIVNCAGRTRSLIGAQSLRNAGVPNPVYALRNGTIGWTLAGFSLEHGQERRFGDVDDTARETARAAARTVAYRAGVRRLPYAARETLEERGRTLYRLDVRTPEEYQAGHLPGFRSAPGGQLVQETDHSAPVRGARIVLFDTLSVRADMSASWLAQMGWEVLVLDDVPATALTATGAWRATLPPLPVVEAIPPAHLARLLAANLPNGGGVTLLDVGPSPAYRRGRVPGARFAIRARLAVDLPAAARDRTIVVTSPDGVAARFAAVDIQALTGRPALVLDGGTAAWTAAGLQLETGEGAYLSAPDDVYRRPYEGTDNAVEAMQAYLDWEYGLVGQLRRDGTHGFFVIPPSRDAHDTPPSLSPHLAHEGHGH</sequence>
<feature type="domain" description="Rhodanese" evidence="3">
    <location>
        <begin position="286"/>
        <end position="356"/>
    </location>
</feature>
<feature type="region of interest" description="Disordered" evidence="2">
    <location>
        <begin position="535"/>
        <end position="558"/>
    </location>
</feature>
<feature type="domain" description="Rhodanese" evidence="3">
    <location>
        <begin position="21"/>
        <end position="111"/>
    </location>
</feature>
<dbReference type="InterPro" id="IPR001763">
    <property type="entry name" value="Rhodanese-like_dom"/>
</dbReference>
<dbReference type="InterPro" id="IPR036873">
    <property type="entry name" value="Rhodanese-like_dom_sf"/>
</dbReference>